<dbReference type="GO" id="GO:0005737">
    <property type="term" value="C:cytoplasm"/>
    <property type="evidence" value="ECO:0007669"/>
    <property type="project" value="UniProtKB-SubCell"/>
</dbReference>
<dbReference type="SUPFAM" id="SSF57850">
    <property type="entry name" value="RING/U-box"/>
    <property type="match status" value="1"/>
</dbReference>
<dbReference type="PANTHER" id="PTHR13931:SF2">
    <property type="entry name" value="UBIQUITIN CONJUGATION FACTOR E4 B"/>
    <property type="match status" value="1"/>
</dbReference>
<dbReference type="PANTHER" id="PTHR13931">
    <property type="entry name" value="UBIQUITINATION FACTOR E4"/>
    <property type="match status" value="1"/>
</dbReference>
<sequence>MDEAAADQREKARMKRLARFASPTSPPQGPGLADAPPPPPQLRATSSSSSDVFDDCSPQSTPRGAAGATPPHKKAALSSVSATDAAASSPRQAKSPGAVASAALVRVLQITLKKREERAGVLYLSEIASNVGEVELSALNIDELVAARLSMDQKKAGMHPLVYLMQAHRRCTDEIRNVRAPGEVRDTLIAASKLLARYAVSLLTVPDMFDNAVGDSDKVLSAALLGSPASSGLGAGMMQAPSQGFMSQVLAEAAEQETLTEVVSPLLDAAVQALKPPAQPLPLGQPPEDIGERHFGAARALVALFKEKPVTSAFSQRHDFFLPAEAAAPPPQLFFMPPPSPRSGPAVEANTALGAVVQQRVHAVVAGTNFANIHRGMQVQEVEAQFRQLRMPLSNMQMSQVAIFNALLRGGASPRAALLRWICEAAAANDAAGATQPDRSKVSSDGFLLNLGFVLLELSKPFLEEQTKANLIRTDTKFVAAAERHYGAFPDDLQPLSPSAADPAAAAAADGDVNFITQCFFLTWRVLHLGLVSQLARHENLLRHINRIHHQSADPANDLQLSRFMQQQFGTMVSLYQPALLSGAMAFVGTAARWIMRLLGTRANPDSQLPRMPEHFVEDLVALTMHLAIYEPHALEGASSHLTSLFECVVALLSEPQLVHSPHLRAKFAQLLYHVYLAAEHKPDAGRAMKFAQPHQNLLQMHPRAQVDLAQALLKLYGAVEAHLDVYEKPDVRCRIARLLKHLWGSGTEHRNTFQRIAAEQESFVRFANGLMNETNSLVANIMDKLTEIRNVQVLRQDAAKWAAEPNQDDLLARHAENERSVKANLSLGNETIHMLAYLTSDSEIQKPFLLPEILPRLTTTVLSVLTKLVGAKGVNIKVNNAEELDFRPQEMLAELCRTIIHFAPYESFHAAIAADGYYHTSPGLLPKALSTVKKLHILTAAEVEELERVVTSSGAAAEAAAAAEAEDGDVPEDFLDPILCTIMTDPVRLPSGHVMQRATILQHLLNDEHNPFTRAPLKVEELVDADDIKAKIAHWRESRMEVETGLK</sequence>
<evidence type="ECO:0000313" key="13">
    <source>
        <dbReference type="EMBL" id="CAD9411101.1"/>
    </source>
</evidence>
<dbReference type="InterPro" id="IPR013083">
    <property type="entry name" value="Znf_RING/FYVE/PHD"/>
</dbReference>
<evidence type="ECO:0000256" key="9">
    <source>
        <dbReference type="ARBA" id="ARBA00022786"/>
    </source>
</evidence>
<dbReference type="EC" id="2.3.2.27" evidence="6"/>
<dbReference type="GO" id="GO:0036503">
    <property type="term" value="P:ERAD pathway"/>
    <property type="evidence" value="ECO:0007669"/>
    <property type="project" value="InterPro"/>
</dbReference>
<comment type="similarity">
    <text evidence="5">Belongs to the ubiquitin conjugation factor E4 family.</text>
</comment>
<dbReference type="InterPro" id="IPR045132">
    <property type="entry name" value="UBE4"/>
</dbReference>
<dbReference type="GO" id="GO:0005634">
    <property type="term" value="C:nucleus"/>
    <property type="evidence" value="ECO:0007669"/>
    <property type="project" value="UniProtKB-SubCell"/>
</dbReference>
<dbReference type="FunFam" id="3.30.40.10:FF:000055">
    <property type="entry name" value="Ubiquitin conjugation factor e4 a"/>
    <property type="match status" value="1"/>
</dbReference>
<keyword evidence="9" id="KW-0833">Ubl conjugation pathway</keyword>
<dbReference type="UniPathway" id="UPA00143"/>
<feature type="region of interest" description="Disordered" evidence="11">
    <location>
        <begin position="1"/>
        <end position="98"/>
    </location>
</feature>
<dbReference type="Pfam" id="PF04564">
    <property type="entry name" value="U-box"/>
    <property type="match status" value="1"/>
</dbReference>
<dbReference type="SMART" id="SM00504">
    <property type="entry name" value="Ubox"/>
    <property type="match status" value="1"/>
</dbReference>
<feature type="domain" description="U-box" evidence="12">
    <location>
        <begin position="970"/>
        <end position="1043"/>
    </location>
</feature>
<evidence type="ECO:0000256" key="10">
    <source>
        <dbReference type="ARBA" id="ARBA00023242"/>
    </source>
</evidence>
<evidence type="ECO:0000256" key="4">
    <source>
        <dbReference type="ARBA" id="ARBA00004906"/>
    </source>
</evidence>
<dbReference type="GO" id="GO:0006511">
    <property type="term" value="P:ubiquitin-dependent protein catabolic process"/>
    <property type="evidence" value="ECO:0007669"/>
    <property type="project" value="InterPro"/>
</dbReference>
<evidence type="ECO:0000256" key="5">
    <source>
        <dbReference type="ARBA" id="ARBA00007434"/>
    </source>
</evidence>
<dbReference type="EMBL" id="HBGT01013882">
    <property type="protein sequence ID" value="CAD9411101.1"/>
    <property type="molecule type" value="Transcribed_RNA"/>
</dbReference>
<keyword evidence="8" id="KW-0808">Transferase</keyword>
<accession>A0A7S2BZI8</accession>
<reference evidence="13" key="1">
    <citation type="submission" date="2021-01" db="EMBL/GenBank/DDBJ databases">
        <authorList>
            <person name="Corre E."/>
            <person name="Pelletier E."/>
            <person name="Niang G."/>
            <person name="Scheremetjew M."/>
            <person name="Finn R."/>
            <person name="Kale V."/>
            <person name="Holt S."/>
            <person name="Cochrane G."/>
            <person name="Meng A."/>
            <person name="Brown T."/>
            <person name="Cohen L."/>
        </authorList>
    </citation>
    <scope>NUCLEOTIDE SEQUENCE</scope>
    <source>
        <strain evidence="13">RCC1693</strain>
    </source>
</reference>
<dbReference type="InterPro" id="IPR019474">
    <property type="entry name" value="Ub_conjug_fac_E4_core"/>
</dbReference>
<dbReference type="GO" id="GO:0000151">
    <property type="term" value="C:ubiquitin ligase complex"/>
    <property type="evidence" value="ECO:0007669"/>
    <property type="project" value="InterPro"/>
</dbReference>
<evidence type="ECO:0000256" key="1">
    <source>
        <dbReference type="ARBA" id="ARBA00000900"/>
    </source>
</evidence>
<dbReference type="PROSITE" id="PS51698">
    <property type="entry name" value="U_BOX"/>
    <property type="match status" value="1"/>
</dbReference>
<evidence type="ECO:0000256" key="11">
    <source>
        <dbReference type="SAM" id="MobiDB-lite"/>
    </source>
</evidence>
<comment type="catalytic activity">
    <reaction evidence="1">
        <text>S-ubiquitinyl-[E2 ubiquitin-conjugating enzyme]-L-cysteine + [acceptor protein]-L-lysine = [E2 ubiquitin-conjugating enzyme]-L-cysteine + N(6)-ubiquitinyl-[acceptor protein]-L-lysine.</text>
        <dbReference type="EC" id="2.3.2.27"/>
    </reaction>
</comment>
<dbReference type="GO" id="GO:0034450">
    <property type="term" value="F:ubiquitin-ubiquitin ligase activity"/>
    <property type="evidence" value="ECO:0007669"/>
    <property type="project" value="InterPro"/>
</dbReference>
<dbReference type="AlphaFoldDB" id="A0A7S2BZI8"/>
<dbReference type="GO" id="GO:0000209">
    <property type="term" value="P:protein polyubiquitination"/>
    <property type="evidence" value="ECO:0007669"/>
    <property type="project" value="TreeGrafter"/>
</dbReference>
<feature type="compositionally biased region" description="Pro residues" evidence="11">
    <location>
        <begin position="24"/>
        <end position="41"/>
    </location>
</feature>
<name>A0A7S2BZI8_9STRA</name>
<feature type="compositionally biased region" description="Basic and acidic residues" evidence="11">
    <location>
        <begin position="1"/>
        <end position="11"/>
    </location>
</feature>
<organism evidence="13">
    <name type="scientific">Florenciella parvula</name>
    <dbReference type="NCBI Taxonomy" id="236787"/>
    <lineage>
        <taxon>Eukaryota</taxon>
        <taxon>Sar</taxon>
        <taxon>Stramenopiles</taxon>
        <taxon>Ochrophyta</taxon>
        <taxon>Dictyochophyceae</taxon>
        <taxon>Florenciellales</taxon>
        <taxon>Florenciella</taxon>
    </lineage>
</organism>
<evidence type="ECO:0000259" key="12">
    <source>
        <dbReference type="PROSITE" id="PS51698"/>
    </source>
</evidence>
<evidence type="ECO:0000256" key="6">
    <source>
        <dbReference type="ARBA" id="ARBA00012483"/>
    </source>
</evidence>
<comment type="subcellular location">
    <subcellularLocation>
        <location evidence="3">Cytoplasm</location>
    </subcellularLocation>
    <subcellularLocation>
        <location evidence="2">Nucleus</location>
    </subcellularLocation>
</comment>
<evidence type="ECO:0000256" key="2">
    <source>
        <dbReference type="ARBA" id="ARBA00004123"/>
    </source>
</evidence>
<keyword evidence="10" id="KW-0539">Nucleus</keyword>
<proteinExistence type="inferred from homology"/>
<evidence type="ECO:0000256" key="3">
    <source>
        <dbReference type="ARBA" id="ARBA00004496"/>
    </source>
</evidence>
<comment type="pathway">
    <text evidence="4">Protein modification; protein ubiquitination.</text>
</comment>
<dbReference type="Gene3D" id="3.30.40.10">
    <property type="entry name" value="Zinc/RING finger domain, C3HC4 (zinc finger)"/>
    <property type="match status" value="1"/>
</dbReference>
<dbReference type="InterPro" id="IPR003613">
    <property type="entry name" value="Ubox_domain"/>
</dbReference>
<evidence type="ECO:0000256" key="8">
    <source>
        <dbReference type="ARBA" id="ARBA00022679"/>
    </source>
</evidence>
<keyword evidence="7" id="KW-0963">Cytoplasm</keyword>
<feature type="compositionally biased region" description="Low complexity" evidence="11">
    <location>
        <begin position="76"/>
        <end position="89"/>
    </location>
</feature>
<protein>
    <recommendedName>
        <fullName evidence="6">RING-type E3 ubiquitin transferase</fullName>
        <ecNumber evidence="6">2.3.2.27</ecNumber>
    </recommendedName>
</protein>
<dbReference type="Pfam" id="PF10408">
    <property type="entry name" value="Ufd2P_core"/>
    <property type="match status" value="1"/>
</dbReference>
<gene>
    <name evidence="13" type="ORF">FPAR1323_LOCUS7442</name>
</gene>
<evidence type="ECO:0000256" key="7">
    <source>
        <dbReference type="ARBA" id="ARBA00022490"/>
    </source>
</evidence>